<keyword evidence="10" id="KW-1185">Reference proteome</keyword>
<dbReference type="Pfam" id="PF13087">
    <property type="entry name" value="AAA_12"/>
    <property type="match status" value="1"/>
</dbReference>
<reference evidence="9 10" key="1">
    <citation type="submission" date="2017-12" db="EMBL/GenBank/DDBJ databases">
        <title>Complete genome sequence of Spiroplasma floricola 23-6 (ATCC 29989).</title>
        <authorList>
            <person name="Tsai Y.-M."/>
            <person name="Wu P.-S."/>
            <person name="Lo W.-S."/>
            <person name="Kuo C.-H."/>
        </authorList>
    </citation>
    <scope>NUCLEOTIDE SEQUENCE [LARGE SCALE GENOMIC DNA]</scope>
    <source>
        <strain evidence="9 10">23-6</strain>
    </source>
</reference>
<evidence type="ECO:0000256" key="1">
    <source>
        <dbReference type="ARBA" id="ARBA00007913"/>
    </source>
</evidence>
<dbReference type="GO" id="GO:0043139">
    <property type="term" value="F:5'-3' DNA helicase activity"/>
    <property type="evidence" value="ECO:0007669"/>
    <property type="project" value="TreeGrafter"/>
</dbReference>
<dbReference type="SUPFAM" id="SSF52540">
    <property type="entry name" value="P-loop containing nucleoside triphosphate hydrolases"/>
    <property type="match status" value="1"/>
</dbReference>
<evidence type="ECO:0000256" key="3">
    <source>
        <dbReference type="ARBA" id="ARBA00022801"/>
    </source>
</evidence>
<dbReference type="GO" id="GO:0005524">
    <property type="term" value="F:ATP binding"/>
    <property type="evidence" value="ECO:0007669"/>
    <property type="project" value="UniProtKB-KW"/>
</dbReference>
<keyword evidence="3" id="KW-0378">Hydrolase</keyword>
<dbReference type="Pfam" id="PF10881">
    <property type="entry name" value="DUF2726"/>
    <property type="match status" value="1"/>
</dbReference>
<feature type="domain" description="DUF2726" evidence="6">
    <location>
        <begin position="731"/>
        <end position="840"/>
    </location>
</feature>
<dbReference type="PANTHER" id="PTHR43788">
    <property type="entry name" value="DNA2/NAM7 HELICASE FAMILY MEMBER"/>
    <property type="match status" value="1"/>
</dbReference>
<evidence type="ECO:0000313" key="9">
    <source>
        <dbReference type="EMBL" id="AUB31789.1"/>
    </source>
</evidence>
<keyword evidence="5" id="KW-0067">ATP-binding</keyword>
<dbReference type="Gene3D" id="3.40.50.300">
    <property type="entry name" value="P-loop containing nucleotide triphosphate hydrolases"/>
    <property type="match status" value="3"/>
</dbReference>
<keyword evidence="2" id="KW-0547">Nucleotide-binding</keyword>
<evidence type="ECO:0000256" key="2">
    <source>
        <dbReference type="ARBA" id="ARBA00022741"/>
    </source>
</evidence>
<accession>A0A2K8SEB8</accession>
<dbReference type="Gene3D" id="3.40.960.10">
    <property type="entry name" value="VSR Endonuclease"/>
    <property type="match status" value="1"/>
</dbReference>
<evidence type="ECO:0000259" key="7">
    <source>
        <dbReference type="Pfam" id="PF13086"/>
    </source>
</evidence>
<evidence type="ECO:0000256" key="4">
    <source>
        <dbReference type="ARBA" id="ARBA00022806"/>
    </source>
</evidence>
<proteinExistence type="inferred from homology"/>
<organism evidence="9 10">
    <name type="scientific">Spiroplasma floricola 23-6</name>
    <dbReference type="NCBI Taxonomy" id="1336749"/>
    <lineage>
        <taxon>Bacteria</taxon>
        <taxon>Bacillati</taxon>
        <taxon>Mycoplasmatota</taxon>
        <taxon>Mollicutes</taxon>
        <taxon>Entomoplasmatales</taxon>
        <taxon>Spiroplasmataceae</taxon>
        <taxon>Spiroplasma</taxon>
    </lineage>
</organism>
<evidence type="ECO:0000259" key="8">
    <source>
        <dbReference type="Pfam" id="PF13087"/>
    </source>
</evidence>
<dbReference type="AlphaFoldDB" id="A0A2K8SEB8"/>
<dbReference type="Proteomes" id="UP000231823">
    <property type="component" value="Chromosome"/>
</dbReference>
<dbReference type="InterPro" id="IPR024402">
    <property type="entry name" value="DUF2726"/>
</dbReference>
<comment type="similarity">
    <text evidence="1">Belongs to the DNA2/NAM7 helicase family.</text>
</comment>
<evidence type="ECO:0000259" key="6">
    <source>
        <dbReference type="Pfam" id="PF10881"/>
    </source>
</evidence>
<dbReference type="InterPro" id="IPR050534">
    <property type="entry name" value="Coronavir_polyprotein_1ab"/>
</dbReference>
<sequence>MNKAKENFNYWIKLLKDLQELDKKNTKKIEWEDQFDKSSNSNIKENMKSVYNSIMYFFDFNYKNDYKNINKESVLYYFMHGEFKKNLDKEERKLIYPFGINNSQKRAVENVFKSNISIIQGPPGTGKTQTILNIISNILLKNQTVAVVSNNNSAIENVFNKLNPNINVDNQNEEKLENISFLTSFLGSFEKNKKYFSQENKEEFERFRKNWKEEFEKSSFFKNNQNYKEQLYKANQIIKDIQRVQNLKESIFNNKNLIKKIEKEKQLYESKIVLKYKENRNLLNLPLEKINKFYLQIKTYKKDKLSFLFKFISKLKYKLPRKFFKSDYISELYFFVLSRKNIETRISIENDEKELESLDKEQLNNLILLSKEILYKHIYNNYLTNLTIDLNAENFYKNEQKMKQIFNQRPIILSTIFSIINAKPPTLLFDYLIIDEASQTDMLASVAAMACAKNIVIVGDLKQLPQVDSPIYEQYFKKNVAPVEKGYTFWKNNILKAFIEIYKNTVPNQLLREHYRCHPAIIDFCNQKYYQNQLIIMSEAKNQESPFESIIGESLYYNDTDNWKTSKKELANIKQYIIENNIKDIGLISPFRAQANLFIKNLANNKIVANTIHAFQGQEKDTILFAVTKQKISGKDDFVCNPQLINVAVSRAKSKFILAYSNSVKEGPDNDIKDLINYIEYNFPKSKKIYKKNTEFYILSKEYNKKLINFIKSYNETHKQGSKEPTEIIIHTVLEKIIALEEFNNLDITLFKKLSHIIPNAIKNQTFNEREKAFLSHHWAHIDFLIYDKFSHEPVLAIEVDGLTYHNSKKQIWRDNLKDKALKVEGIPLMRIRTDTYKNIGISIIEKLRKIKKS</sequence>
<evidence type="ECO:0000256" key="5">
    <source>
        <dbReference type="ARBA" id="ARBA00022840"/>
    </source>
</evidence>
<dbReference type="InterPro" id="IPR041679">
    <property type="entry name" value="DNA2/NAM7-like_C"/>
</dbReference>
<dbReference type="GO" id="GO:0016787">
    <property type="term" value="F:hydrolase activity"/>
    <property type="evidence" value="ECO:0007669"/>
    <property type="project" value="UniProtKB-KW"/>
</dbReference>
<dbReference type="CDD" id="cd18808">
    <property type="entry name" value="SF1_C_Upf1"/>
    <property type="match status" value="1"/>
</dbReference>
<dbReference type="RefSeq" id="WP_211282844.1">
    <property type="nucleotide sequence ID" value="NZ_CP025057.1"/>
</dbReference>
<dbReference type="KEGG" id="sfz:SFLOR_v1c07410"/>
<dbReference type="EMBL" id="CP025057">
    <property type="protein sequence ID" value="AUB31789.1"/>
    <property type="molecule type" value="Genomic_DNA"/>
</dbReference>
<dbReference type="InterPro" id="IPR047187">
    <property type="entry name" value="SF1_C_Upf1"/>
</dbReference>
<evidence type="ECO:0000313" key="10">
    <source>
        <dbReference type="Proteomes" id="UP000231823"/>
    </source>
</evidence>
<name>A0A2K8SEB8_9MOLU</name>
<feature type="domain" description="DNA2/NAM7 helicase helicase" evidence="7">
    <location>
        <begin position="100"/>
        <end position="465"/>
    </location>
</feature>
<dbReference type="InterPro" id="IPR027417">
    <property type="entry name" value="P-loop_NTPase"/>
</dbReference>
<dbReference type="PANTHER" id="PTHR43788:SF8">
    <property type="entry name" value="DNA-BINDING PROTEIN SMUBP-2"/>
    <property type="match status" value="1"/>
</dbReference>
<gene>
    <name evidence="9" type="ORF">SFLOR_v1c07410</name>
</gene>
<evidence type="ECO:0008006" key="11">
    <source>
        <dbReference type="Google" id="ProtNLM"/>
    </source>
</evidence>
<feature type="domain" description="DNA2/NAM7 helicase-like C-terminal" evidence="8">
    <location>
        <begin position="500"/>
        <end position="658"/>
    </location>
</feature>
<keyword evidence="4" id="KW-0347">Helicase</keyword>
<dbReference type="Pfam" id="PF13086">
    <property type="entry name" value="AAA_11"/>
    <property type="match status" value="1"/>
</dbReference>
<dbReference type="InterPro" id="IPR041677">
    <property type="entry name" value="DNA2/NAM7_AAA_11"/>
</dbReference>
<protein>
    <recommendedName>
        <fullName evidence="11">DNA helicase</fullName>
    </recommendedName>
</protein>